<dbReference type="EMBL" id="CAJVQC010013870">
    <property type="protein sequence ID" value="CAG8652073.1"/>
    <property type="molecule type" value="Genomic_DNA"/>
</dbReference>
<proteinExistence type="predicted"/>
<reference evidence="1" key="1">
    <citation type="submission" date="2021-06" db="EMBL/GenBank/DDBJ databases">
        <authorList>
            <person name="Kallberg Y."/>
            <person name="Tangrot J."/>
            <person name="Rosling A."/>
        </authorList>
    </citation>
    <scope>NUCLEOTIDE SEQUENCE</scope>
    <source>
        <strain evidence="1">MA461A</strain>
    </source>
</reference>
<sequence>DKLRNDACWRPYQKEFDETHKTDRKKGNRNARIAYINMIKNGDKKLVSCTLEYIEGLENKLIPMTSFDKSHQKRFITNIRDQKDASEWTFTDKNNIEIDVVKIICHSITEEMIMNLEYNNPLLSYVIDFSNLPKEIKDAFDELALIAMTAPPIKFH</sequence>
<comment type="caution">
    <text evidence="1">The sequence shown here is derived from an EMBL/GenBank/DDBJ whole genome shotgun (WGS) entry which is preliminary data.</text>
</comment>
<dbReference type="Proteomes" id="UP000789920">
    <property type="component" value="Unassembled WGS sequence"/>
</dbReference>
<gene>
    <name evidence="1" type="ORF">RPERSI_LOCUS7916</name>
</gene>
<feature type="non-terminal residue" evidence="1">
    <location>
        <position position="1"/>
    </location>
</feature>
<name>A0ACA9NE92_9GLOM</name>
<evidence type="ECO:0000313" key="2">
    <source>
        <dbReference type="Proteomes" id="UP000789920"/>
    </source>
</evidence>
<keyword evidence="2" id="KW-1185">Reference proteome</keyword>
<accession>A0ACA9NE92</accession>
<organism evidence="1 2">
    <name type="scientific">Racocetra persica</name>
    <dbReference type="NCBI Taxonomy" id="160502"/>
    <lineage>
        <taxon>Eukaryota</taxon>
        <taxon>Fungi</taxon>
        <taxon>Fungi incertae sedis</taxon>
        <taxon>Mucoromycota</taxon>
        <taxon>Glomeromycotina</taxon>
        <taxon>Glomeromycetes</taxon>
        <taxon>Diversisporales</taxon>
        <taxon>Gigasporaceae</taxon>
        <taxon>Racocetra</taxon>
    </lineage>
</organism>
<protein>
    <submittedName>
        <fullName evidence="1">7333_t:CDS:1</fullName>
    </submittedName>
</protein>
<evidence type="ECO:0000313" key="1">
    <source>
        <dbReference type="EMBL" id="CAG8652073.1"/>
    </source>
</evidence>